<organism evidence="1 2">
    <name type="scientific">Camellia lanceoleosa</name>
    <dbReference type="NCBI Taxonomy" id="1840588"/>
    <lineage>
        <taxon>Eukaryota</taxon>
        <taxon>Viridiplantae</taxon>
        <taxon>Streptophyta</taxon>
        <taxon>Embryophyta</taxon>
        <taxon>Tracheophyta</taxon>
        <taxon>Spermatophyta</taxon>
        <taxon>Magnoliopsida</taxon>
        <taxon>eudicotyledons</taxon>
        <taxon>Gunneridae</taxon>
        <taxon>Pentapetalae</taxon>
        <taxon>asterids</taxon>
        <taxon>Ericales</taxon>
        <taxon>Theaceae</taxon>
        <taxon>Camellia</taxon>
    </lineage>
</organism>
<protein>
    <submittedName>
        <fullName evidence="1">Mitochondrial Rho GTPase 1</fullName>
    </submittedName>
</protein>
<comment type="caution">
    <text evidence="1">The sequence shown here is derived from an EMBL/GenBank/DDBJ whole genome shotgun (WGS) entry which is preliminary data.</text>
</comment>
<name>A0ACC0F8A8_9ERIC</name>
<evidence type="ECO:0000313" key="2">
    <source>
        <dbReference type="Proteomes" id="UP001060215"/>
    </source>
</evidence>
<keyword evidence="2" id="KW-1185">Reference proteome</keyword>
<reference evidence="1 2" key="1">
    <citation type="journal article" date="2022" name="Plant J.">
        <title>Chromosome-level genome of Camellia lanceoleosa provides a valuable resource for understanding genome evolution and self-incompatibility.</title>
        <authorList>
            <person name="Gong W."/>
            <person name="Xiao S."/>
            <person name="Wang L."/>
            <person name="Liao Z."/>
            <person name="Chang Y."/>
            <person name="Mo W."/>
            <person name="Hu G."/>
            <person name="Li W."/>
            <person name="Zhao G."/>
            <person name="Zhu H."/>
            <person name="Hu X."/>
            <person name="Ji K."/>
            <person name="Xiang X."/>
            <person name="Song Q."/>
            <person name="Yuan D."/>
            <person name="Jin S."/>
            <person name="Zhang L."/>
        </authorList>
    </citation>
    <scope>NUCLEOTIDE SEQUENCE [LARGE SCALE GENOMIC DNA]</scope>
    <source>
        <strain evidence="1">SQ_2022a</strain>
    </source>
</reference>
<proteinExistence type="predicted"/>
<gene>
    <name evidence="1" type="ORF">LOK49_LG14G00151</name>
</gene>
<dbReference type="Proteomes" id="UP001060215">
    <property type="component" value="Chromosome 15"/>
</dbReference>
<evidence type="ECO:0000313" key="1">
    <source>
        <dbReference type="EMBL" id="KAI7984988.1"/>
    </source>
</evidence>
<dbReference type="EMBL" id="CM045772">
    <property type="protein sequence ID" value="KAI7984988.1"/>
    <property type="molecule type" value="Genomic_DNA"/>
</dbReference>
<accession>A0ACC0F8A8</accession>
<sequence>MANSTMTSGGVNRRHRRPLHLKQIDLIVTLAADTFPTNVPPLLPPTRLPDDKYPDRIPVTIVDTSSSKDK</sequence>